<dbReference type="InterPro" id="IPR036388">
    <property type="entry name" value="WH-like_DNA-bd_sf"/>
</dbReference>
<dbReference type="Pfam" id="PF00392">
    <property type="entry name" value="GntR"/>
    <property type="match status" value="1"/>
</dbReference>
<dbReference type="GO" id="GO:0043565">
    <property type="term" value="F:sequence-specific DNA binding"/>
    <property type="evidence" value="ECO:0007669"/>
    <property type="project" value="InterPro"/>
</dbReference>
<dbReference type="Pfam" id="PF07729">
    <property type="entry name" value="FCD"/>
    <property type="match status" value="1"/>
</dbReference>
<organism evidence="5 6">
    <name type="scientific">Aureimonas glaciei</name>
    <dbReference type="NCBI Taxonomy" id="1776957"/>
    <lineage>
        <taxon>Bacteria</taxon>
        <taxon>Pseudomonadati</taxon>
        <taxon>Pseudomonadota</taxon>
        <taxon>Alphaproteobacteria</taxon>
        <taxon>Hyphomicrobiales</taxon>
        <taxon>Aurantimonadaceae</taxon>
        <taxon>Aureimonas</taxon>
    </lineage>
</organism>
<name>A0A916YDS2_9HYPH</name>
<dbReference type="Gene3D" id="1.20.120.530">
    <property type="entry name" value="GntR ligand-binding domain-like"/>
    <property type="match status" value="1"/>
</dbReference>
<dbReference type="EMBL" id="BMJJ01000016">
    <property type="protein sequence ID" value="GGD40663.1"/>
    <property type="molecule type" value="Genomic_DNA"/>
</dbReference>
<evidence type="ECO:0000256" key="2">
    <source>
        <dbReference type="ARBA" id="ARBA00023125"/>
    </source>
</evidence>
<dbReference type="SUPFAM" id="SSF46785">
    <property type="entry name" value="Winged helix' DNA-binding domain"/>
    <property type="match status" value="1"/>
</dbReference>
<evidence type="ECO:0000256" key="1">
    <source>
        <dbReference type="ARBA" id="ARBA00023015"/>
    </source>
</evidence>
<dbReference type="GO" id="GO:0003700">
    <property type="term" value="F:DNA-binding transcription factor activity"/>
    <property type="evidence" value="ECO:0007669"/>
    <property type="project" value="InterPro"/>
</dbReference>
<evidence type="ECO:0000313" key="6">
    <source>
        <dbReference type="Proteomes" id="UP000613160"/>
    </source>
</evidence>
<protein>
    <submittedName>
        <fullName evidence="5">Transcriptional regulator</fullName>
    </submittedName>
</protein>
<dbReference type="SMART" id="SM00345">
    <property type="entry name" value="HTH_GNTR"/>
    <property type="match status" value="1"/>
</dbReference>
<keyword evidence="2" id="KW-0238">DNA-binding</keyword>
<dbReference type="PANTHER" id="PTHR43537:SF49">
    <property type="entry name" value="TRANSCRIPTIONAL REGULATORY PROTEIN"/>
    <property type="match status" value="1"/>
</dbReference>
<comment type="caution">
    <text evidence="5">The sequence shown here is derived from an EMBL/GenBank/DDBJ whole genome shotgun (WGS) entry which is preliminary data.</text>
</comment>
<keyword evidence="3" id="KW-0804">Transcription</keyword>
<reference evidence="5" key="2">
    <citation type="submission" date="2020-09" db="EMBL/GenBank/DDBJ databases">
        <authorList>
            <person name="Sun Q."/>
            <person name="Zhou Y."/>
        </authorList>
    </citation>
    <scope>NUCLEOTIDE SEQUENCE</scope>
    <source>
        <strain evidence="5">CGMCC 1.15493</strain>
    </source>
</reference>
<evidence type="ECO:0000256" key="3">
    <source>
        <dbReference type="ARBA" id="ARBA00023163"/>
    </source>
</evidence>
<dbReference type="CDD" id="cd07377">
    <property type="entry name" value="WHTH_GntR"/>
    <property type="match status" value="1"/>
</dbReference>
<dbReference type="PROSITE" id="PS50949">
    <property type="entry name" value="HTH_GNTR"/>
    <property type="match status" value="1"/>
</dbReference>
<gene>
    <name evidence="5" type="ORF">GCM10011335_49210</name>
</gene>
<dbReference type="InterPro" id="IPR036390">
    <property type="entry name" value="WH_DNA-bd_sf"/>
</dbReference>
<keyword evidence="6" id="KW-1185">Reference proteome</keyword>
<sequence length="215" mass="23896">MMRSNQSETIYRSLTRAILSGEISPGAKISEPAIAEQMGVSRAPVREAIRRLQERGVVTYVANQGVRVVSPTLSDFLALLDVREALEAMACRLAATKMSVGEVEHLQRTVEAHGRALDADPHGPYLQDDYDTDFHVQVARGCGNPVLTELLCDQFYPRLKLCRAKHRSVKGRGLAAWKEHLRIVEAIVERDPEGAEFQMRRHVKAARAALVEASQ</sequence>
<dbReference type="InterPro" id="IPR000485">
    <property type="entry name" value="AsnC-type_HTH_dom"/>
</dbReference>
<dbReference type="Gene3D" id="1.10.10.10">
    <property type="entry name" value="Winged helix-like DNA-binding domain superfamily/Winged helix DNA-binding domain"/>
    <property type="match status" value="1"/>
</dbReference>
<dbReference type="InterPro" id="IPR008920">
    <property type="entry name" value="TF_FadR/GntR_C"/>
</dbReference>
<dbReference type="Proteomes" id="UP000613160">
    <property type="component" value="Unassembled WGS sequence"/>
</dbReference>
<dbReference type="InterPro" id="IPR000524">
    <property type="entry name" value="Tscrpt_reg_HTH_GntR"/>
</dbReference>
<keyword evidence="1" id="KW-0805">Transcription regulation</keyword>
<accession>A0A916YDS2</accession>
<feature type="domain" description="HTH gntR-type" evidence="4">
    <location>
        <begin position="4"/>
        <end position="71"/>
    </location>
</feature>
<evidence type="ECO:0000259" key="4">
    <source>
        <dbReference type="PROSITE" id="PS50949"/>
    </source>
</evidence>
<proteinExistence type="predicted"/>
<dbReference type="SMART" id="SM00895">
    <property type="entry name" value="FCD"/>
    <property type="match status" value="1"/>
</dbReference>
<evidence type="ECO:0000313" key="5">
    <source>
        <dbReference type="EMBL" id="GGD40663.1"/>
    </source>
</evidence>
<dbReference type="PANTHER" id="PTHR43537">
    <property type="entry name" value="TRANSCRIPTIONAL REGULATOR, GNTR FAMILY"/>
    <property type="match status" value="1"/>
</dbReference>
<dbReference type="InterPro" id="IPR011711">
    <property type="entry name" value="GntR_C"/>
</dbReference>
<reference evidence="5" key="1">
    <citation type="journal article" date="2014" name="Int. J. Syst. Evol. Microbiol.">
        <title>Complete genome sequence of Corynebacterium casei LMG S-19264T (=DSM 44701T), isolated from a smear-ripened cheese.</title>
        <authorList>
            <consortium name="US DOE Joint Genome Institute (JGI-PGF)"/>
            <person name="Walter F."/>
            <person name="Albersmeier A."/>
            <person name="Kalinowski J."/>
            <person name="Ruckert C."/>
        </authorList>
    </citation>
    <scope>NUCLEOTIDE SEQUENCE</scope>
    <source>
        <strain evidence="5">CGMCC 1.15493</strain>
    </source>
</reference>
<dbReference type="PRINTS" id="PR00033">
    <property type="entry name" value="HTHASNC"/>
</dbReference>
<dbReference type="SUPFAM" id="SSF48008">
    <property type="entry name" value="GntR ligand-binding domain-like"/>
    <property type="match status" value="1"/>
</dbReference>
<dbReference type="RefSeq" id="WP_188855077.1">
    <property type="nucleotide sequence ID" value="NZ_BMJJ01000016.1"/>
</dbReference>
<dbReference type="AlphaFoldDB" id="A0A916YDS2"/>
<dbReference type="PRINTS" id="PR00035">
    <property type="entry name" value="HTHGNTR"/>
</dbReference>